<feature type="region of interest" description="Disordered" evidence="1">
    <location>
        <begin position="92"/>
        <end position="125"/>
    </location>
</feature>
<organism evidence="2 3">
    <name type="scientific">Aldrovandia affinis</name>
    <dbReference type="NCBI Taxonomy" id="143900"/>
    <lineage>
        <taxon>Eukaryota</taxon>
        <taxon>Metazoa</taxon>
        <taxon>Chordata</taxon>
        <taxon>Craniata</taxon>
        <taxon>Vertebrata</taxon>
        <taxon>Euteleostomi</taxon>
        <taxon>Actinopterygii</taxon>
        <taxon>Neopterygii</taxon>
        <taxon>Teleostei</taxon>
        <taxon>Notacanthiformes</taxon>
        <taxon>Halosauridae</taxon>
        <taxon>Aldrovandia</taxon>
    </lineage>
</organism>
<sequence length="137" mass="15201">MPIQPIRHSGQDRTPPSAPYTDEGAMANPKMPKGEIYSLLHHPVNSSISIFSTWSRQRALVLLQCTTWPQDELGVSAARRRGARALPAHHVLPGAAPDASLRDPGARPPLRDSAKGHQRKERSDTREVFTHWDLVSM</sequence>
<feature type="region of interest" description="Disordered" evidence="1">
    <location>
        <begin position="1"/>
        <end position="29"/>
    </location>
</feature>
<dbReference type="AlphaFoldDB" id="A0AAD7SS03"/>
<comment type="caution">
    <text evidence="2">The sequence shown here is derived from an EMBL/GenBank/DDBJ whole genome shotgun (WGS) entry which is preliminary data.</text>
</comment>
<evidence type="ECO:0000313" key="2">
    <source>
        <dbReference type="EMBL" id="KAJ8407551.1"/>
    </source>
</evidence>
<protein>
    <submittedName>
        <fullName evidence="2">Uncharacterized protein</fullName>
    </submittedName>
</protein>
<gene>
    <name evidence="2" type="ORF">AAFF_G00274080</name>
</gene>
<name>A0AAD7SS03_9TELE</name>
<keyword evidence="3" id="KW-1185">Reference proteome</keyword>
<proteinExistence type="predicted"/>
<feature type="compositionally biased region" description="Basic and acidic residues" evidence="1">
    <location>
        <begin position="100"/>
        <end position="125"/>
    </location>
</feature>
<evidence type="ECO:0000313" key="3">
    <source>
        <dbReference type="Proteomes" id="UP001221898"/>
    </source>
</evidence>
<reference evidence="2" key="1">
    <citation type="journal article" date="2023" name="Science">
        <title>Genome structures resolve the early diversification of teleost fishes.</title>
        <authorList>
            <person name="Parey E."/>
            <person name="Louis A."/>
            <person name="Montfort J."/>
            <person name="Bouchez O."/>
            <person name="Roques C."/>
            <person name="Iampietro C."/>
            <person name="Lluch J."/>
            <person name="Castinel A."/>
            <person name="Donnadieu C."/>
            <person name="Desvignes T."/>
            <person name="Floi Bucao C."/>
            <person name="Jouanno E."/>
            <person name="Wen M."/>
            <person name="Mejri S."/>
            <person name="Dirks R."/>
            <person name="Jansen H."/>
            <person name="Henkel C."/>
            <person name="Chen W.J."/>
            <person name="Zahm M."/>
            <person name="Cabau C."/>
            <person name="Klopp C."/>
            <person name="Thompson A.W."/>
            <person name="Robinson-Rechavi M."/>
            <person name="Braasch I."/>
            <person name="Lecointre G."/>
            <person name="Bobe J."/>
            <person name="Postlethwait J.H."/>
            <person name="Berthelot C."/>
            <person name="Roest Crollius H."/>
            <person name="Guiguen Y."/>
        </authorList>
    </citation>
    <scope>NUCLEOTIDE SEQUENCE</scope>
    <source>
        <strain evidence="2">NC1722</strain>
    </source>
</reference>
<accession>A0AAD7SS03</accession>
<evidence type="ECO:0000256" key="1">
    <source>
        <dbReference type="SAM" id="MobiDB-lite"/>
    </source>
</evidence>
<dbReference type="EMBL" id="JAINUG010000038">
    <property type="protein sequence ID" value="KAJ8407551.1"/>
    <property type="molecule type" value="Genomic_DNA"/>
</dbReference>
<dbReference type="Proteomes" id="UP001221898">
    <property type="component" value="Unassembled WGS sequence"/>
</dbReference>